<dbReference type="InterPro" id="IPR015915">
    <property type="entry name" value="Kelch-typ_b-propeller"/>
</dbReference>
<protein>
    <submittedName>
        <fullName evidence="1">Uncharacterized protein</fullName>
    </submittedName>
</protein>
<dbReference type="EMBL" id="AP021116">
    <property type="protein sequence ID" value="BBN69154.1"/>
    <property type="molecule type" value="Genomic_DNA"/>
</dbReference>
<proteinExistence type="predicted"/>
<dbReference type="Gene3D" id="2.120.10.80">
    <property type="entry name" value="Kelch-type beta propeller"/>
    <property type="match status" value="1"/>
</dbReference>
<name>A0A5H2XQG9_PRUDU</name>
<gene>
    <name evidence="1" type="ORF">Prudu_779S000200</name>
</gene>
<organism evidence="1">
    <name type="scientific">Prunus dulcis</name>
    <name type="common">Almond</name>
    <name type="synonym">Amygdalus dulcis</name>
    <dbReference type="NCBI Taxonomy" id="3755"/>
    <lineage>
        <taxon>Eukaryota</taxon>
        <taxon>Viridiplantae</taxon>
        <taxon>Streptophyta</taxon>
        <taxon>Embryophyta</taxon>
        <taxon>Tracheophyta</taxon>
        <taxon>Spermatophyta</taxon>
        <taxon>Magnoliopsida</taxon>
        <taxon>eudicotyledons</taxon>
        <taxon>Gunneridae</taxon>
        <taxon>Pentapetalae</taxon>
        <taxon>rosids</taxon>
        <taxon>fabids</taxon>
        <taxon>Rosales</taxon>
        <taxon>Rosaceae</taxon>
        <taxon>Amygdaloideae</taxon>
        <taxon>Amygdaleae</taxon>
        <taxon>Prunus</taxon>
    </lineage>
</organism>
<feature type="non-terminal residue" evidence="1">
    <location>
        <position position="476"/>
    </location>
</feature>
<sequence>MWLNFPWPPLMSIPRVKWLVHAKMSYGARYRRSRKTMGQLLDWSKSITQEFGLPCPGPAITTTTPLPPSVVFEDCNSDHEADDFYLSLPEDWEQTSMTVNQEEANQIPMTVNQEEAKQTSMTVNQEEAKSVCLFVSSCEDKEYTNTVYEVKFKHKREATHEPPVVRQVAKFCEGSCLHAVRIFKHSELYCIGQDGGFIVDTRSWSKCSSIPPIPSSNSLETIVCAYRKVYYLACPSTFSPVTGHSFGRYNPDHKVWEQMTSFPFYDDYDHTMQMTGYAVCYGVILFSLSGAKDGSFGVVAFHVGRRDWNRVKIDTYAHCAPPFEGRAVVVNQTLYALYGDAGIKAFSFMEEQCDVNGISYSLRQLFIVQGLDIERPLLPWINDSTQYLVHLGNHDFFYVQTGRCDSHPEIQYLSITMFEIVLEEGGKHMIKTIDSIVHSMDIKDFERFNIIFCFTPNNSQEAAMQHDGANDVLTGY</sequence>
<reference evidence="1" key="1">
    <citation type="journal article" date="2019" name="Science">
        <title>Mutation of a bHLH transcription factor allowed almond domestication.</title>
        <authorList>
            <person name="Sanchez-Perez R."/>
            <person name="Pavan S."/>
            <person name="Mazzeo R."/>
            <person name="Moldovan C."/>
            <person name="Aiese Cigliano R."/>
            <person name="Del Cueto J."/>
            <person name="Ricciardi F."/>
            <person name="Lotti C."/>
            <person name="Ricciardi L."/>
            <person name="Dicenta F."/>
            <person name="Lopez-Marques R.L."/>
            <person name="Lindberg Moller B."/>
        </authorList>
    </citation>
    <scope>NUCLEOTIDE SEQUENCE</scope>
</reference>
<evidence type="ECO:0000313" key="1">
    <source>
        <dbReference type="EMBL" id="BBN69154.1"/>
    </source>
</evidence>
<dbReference type="AlphaFoldDB" id="A0A5H2XQG9"/>
<accession>A0A5H2XQG9</accession>